<keyword evidence="9" id="KW-1185">Reference proteome</keyword>
<dbReference type="EMBL" id="CM001882">
    <property type="protein sequence ID" value="EOY04150.1"/>
    <property type="molecule type" value="Genomic_DNA"/>
</dbReference>
<keyword evidence="7" id="KW-1133">Transmembrane helix</keyword>
<dbReference type="GO" id="GO:0016757">
    <property type="term" value="F:glycosyltransferase activity"/>
    <property type="evidence" value="ECO:0007669"/>
    <property type="project" value="UniProtKB-KW"/>
</dbReference>
<dbReference type="Proteomes" id="UP000026915">
    <property type="component" value="Chromosome 4"/>
</dbReference>
<dbReference type="GO" id="GO:0016020">
    <property type="term" value="C:membrane"/>
    <property type="evidence" value="ECO:0007669"/>
    <property type="project" value="UniProtKB-SubCell"/>
</dbReference>
<dbReference type="InParanoid" id="A0A061EGQ8"/>
<feature type="region of interest" description="Disordered" evidence="6">
    <location>
        <begin position="61"/>
        <end position="90"/>
    </location>
</feature>
<proteinExistence type="predicted"/>
<evidence type="ECO:0000313" key="9">
    <source>
        <dbReference type="Proteomes" id="UP000026915"/>
    </source>
</evidence>
<evidence type="ECO:0000256" key="3">
    <source>
        <dbReference type="ARBA" id="ARBA00022679"/>
    </source>
</evidence>
<dbReference type="Gramene" id="EOY04150">
    <property type="protein sequence ID" value="EOY04150"/>
    <property type="gene ID" value="TCM_019407"/>
</dbReference>
<evidence type="ECO:0000256" key="7">
    <source>
        <dbReference type="SAM" id="Phobius"/>
    </source>
</evidence>
<reference evidence="8 9" key="1">
    <citation type="journal article" date="2013" name="Genome Biol.">
        <title>The genome sequence of the most widely cultivated cacao type and its use to identify candidate genes regulating pod color.</title>
        <authorList>
            <person name="Motamayor J.C."/>
            <person name="Mockaitis K."/>
            <person name="Schmutz J."/>
            <person name="Haiminen N."/>
            <person name="Iii D.L."/>
            <person name="Cornejo O."/>
            <person name="Findley S.D."/>
            <person name="Zheng P."/>
            <person name="Utro F."/>
            <person name="Royaert S."/>
            <person name="Saski C."/>
            <person name="Jenkins J."/>
            <person name="Podicheti R."/>
            <person name="Zhao M."/>
            <person name="Scheffler B.E."/>
            <person name="Stack J.C."/>
            <person name="Feltus F.A."/>
            <person name="Mustiga G.M."/>
            <person name="Amores F."/>
            <person name="Phillips W."/>
            <person name="Marelli J.P."/>
            <person name="May G.D."/>
            <person name="Shapiro H."/>
            <person name="Ma J."/>
            <person name="Bustamante C.D."/>
            <person name="Schnell R.J."/>
            <person name="Main D."/>
            <person name="Gilbert D."/>
            <person name="Parida L."/>
            <person name="Kuhn D.N."/>
        </authorList>
    </citation>
    <scope>NUCLEOTIDE SEQUENCE [LARGE SCALE GENOMIC DNA]</scope>
    <source>
        <strain evidence="9">cv. Matina 1-6</strain>
    </source>
</reference>
<dbReference type="HOGENOM" id="CLU_035559_1_0_1"/>
<dbReference type="Pfam" id="PF02485">
    <property type="entry name" value="Branch"/>
    <property type="match status" value="1"/>
</dbReference>
<dbReference type="OMA" id="GSTECVY"/>
<evidence type="ECO:0000313" key="8">
    <source>
        <dbReference type="EMBL" id="EOY04150.1"/>
    </source>
</evidence>
<dbReference type="eggNOG" id="ENOG502QURV">
    <property type="taxonomic scope" value="Eukaryota"/>
</dbReference>
<dbReference type="PANTHER" id="PTHR31042">
    <property type="entry name" value="CORE-2/I-BRANCHING BETA-1,6-N-ACETYLGLUCOSAMINYLTRANSFERASE FAMILY PROTEIN-RELATED"/>
    <property type="match status" value="1"/>
</dbReference>
<gene>
    <name evidence="8" type="ORF">TCM_019407</name>
</gene>
<keyword evidence="4 7" id="KW-0472">Membrane</keyword>
<dbReference type="InterPro" id="IPR044174">
    <property type="entry name" value="BC10-like"/>
</dbReference>
<sequence>MAIEQHIVQPFSKPFTTRLMRNLVFHAISFVIGLSLGIIISLNLKSLPLIFQASLVSTSPSIPPGSTSPPIPQPATPPLSPPPPSPLPPLLLNSSSEQVLSFSTNGTSNSSSVCLEEQRSLMHNMTEKELLWRASMAPRIEESSHDQHAPKVAFMFLTAGPLPLAPLWEKFFKGNEGLYSIYVHSHPDYTETVPETSVFYGRRIPSKPVYWGTATMIDAERRLLANALLDISNQRFVLLSDSCIPLFNFNKIYDYLINSNLSFLSVFDDPRKAGRGRYNPQMWPAINITDWRKGSQWFEVHRDIALHIVSDKKYYSIFQQYCQPPCYNDEHYIPTLVNMFYGELNSNRSTTWVDWSRGGPHPRKFGWPDISDEFLNQIRHGSECIYNGNTTSMCFLFARKFSPGTLEPLLRIAPLVLDFDP</sequence>
<keyword evidence="2" id="KW-0328">Glycosyltransferase</keyword>
<feature type="compositionally biased region" description="Pro residues" evidence="6">
    <location>
        <begin position="61"/>
        <end position="89"/>
    </location>
</feature>
<accession>A0A061EGQ8</accession>
<dbReference type="InterPro" id="IPR003406">
    <property type="entry name" value="Glyco_trans_14"/>
</dbReference>
<evidence type="ECO:0000256" key="5">
    <source>
        <dbReference type="ARBA" id="ARBA00023180"/>
    </source>
</evidence>
<organism evidence="8 9">
    <name type="scientific">Theobroma cacao</name>
    <name type="common">Cacao</name>
    <name type="synonym">Cocoa</name>
    <dbReference type="NCBI Taxonomy" id="3641"/>
    <lineage>
        <taxon>Eukaryota</taxon>
        <taxon>Viridiplantae</taxon>
        <taxon>Streptophyta</taxon>
        <taxon>Embryophyta</taxon>
        <taxon>Tracheophyta</taxon>
        <taxon>Spermatophyta</taxon>
        <taxon>Magnoliopsida</taxon>
        <taxon>eudicotyledons</taxon>
        <taxon>Gunneridae</taxon>
        <taxon>Pentapetalae</taxon>
        <taxon>rosids</taxon>
        <taxon>malvids</taxon>
        <taxon>Malvales</taxon>
        <taxon>Malvaceae</taxon>
        <taxon>Byttnerioideae</taxon>
        <taxon>Theobroma</taxon>
    </lineage>
</organism>
<keyword evidence="3" id="KW-0808">Transferase</keyword>
<dbReference type="AlphaFoldDB" id="A0A061EGQ8"/>
<keyword evidence="5" id="KW-0325">Glycoprotein</keyword>
<keyword evidence="7" id="KW-0812">Transmembrane</keyword>
<evidence type="ECO:0000256" key="6">
    <source>
        <dbReference type="SAM" id="MobiDB-lite"/>
    </source>
</evidence>
<feature type="transmembrane region" description="Helical" evidence="7">
    <location>
        <begin position="23"/>
        <end position="44"/>
    </location>
</feature>
<evidence type="ECO:0000256" key="1">
    <source>
        <dbReference type="ARBA" id="ARBA00004606"/>
    </source>
</evidence>
<name>A0A061EGQ8_THECC</name>
<evidence type="ECO:0000256" key="4">
    <source>
        <dbReference type="ARBA" id="ARBA00023136"/>
    </source>
</evidence>
<protein>
    <submittedName>
        <fullName evidence="8">Core-2/I-branching beta-1,6-N-acetylglucosaminyltransferase family protein</fullName>
    </submittedName>
</protein>
<dbReference type="PANTHER" id="PTHR31042:SF77">
    <property type="entry name" value="GLYCOSYLTRANSFERASE"/>
    <property type="match status" value="1"/>
</dbReference>
<comment type="subcellular location">
    <subcellularLocation>
        <location evidence="1">Membrane</location>
        <topology evidence="1">Single-pass type II membrane protein</topology>
    </subcellularLocation>
</comment>
<evidence type="ECO:0000256" key="2">
    <source>
        <dbReference type="ARBA" id="ARBA00022676"/>
    </source>
</evidence>